<proteinExistence type="predicted"/>
<feature type="region of interest" description="Disordered" evidence="1">
    <location>
        <begin position="20"/>
        <end position="61"/>
    </location>
</feature>
<sequence>MGENSRENRLRSILYDILENSSDESSSSDVSDNCSDHNIESDTEQELNVESGSDEDSDDNIPLSILRTRRPSTQGHAPLYISKDGQIWYKQVPHTNIRTRSENIFHERP</sequence>
<gene>
    <name evidence="2" type="ORF">EEDITHA_LOCUS6715</name>
</gene>
<dbReference type="Proteomes" id="UP001153954">
    <property type="component" value="Unassembled WGS sequence"/>
</dbReference>
<name>A0AAU9TUH0_EUPED</name>
<protein>
    <submittedName>
        <fullName evidence="2">Uncharacterized protein</fullName>
    </submittedName>
</protein>
<feature type="compositionally biased region" description="Acidic residues" evidence="1">
    <location>
        <begin position="41"/>
        <end position="59"/>
    </location>
</feature>
<keyword evidence="3" id="KW-1185">Reference proteome</keyword>
<feature type="compositionally biased region" description="Low complexity" evidence="1">
    <location>
        <begin position="23"/>
        <end position="33"/>
    </location>
</feature>
<evidence type="ECO:0000256" key="1">
    <source>
        <dbReference type="SAM" id="MobiDB-lite"/>
    </source>
</evidence>
<evidence type="ECO:0000313" key="3">
    <source>
        <dbReference type="Proteomes" id="UP001153954"/>
    </source>
</evidence>
<accession>A0AAU9TUH0</accession>
<dbReference type="EMBL" id="CAKOGL010000010">
    <property type="protein sequence ID" value="CAH2090790.1"/>
    <property type="molecule type" value="Genomic_DNA"/>
</dbReference>
<dbReference type="AlphaFoldDB" id="A0AAU9TUH0"/>
<comment type="caution">
    <text evidence="2">The sequence shown here is derived from an EMBL/GenBank/DDBJ whole genome shotgun (WGS) entry which is preliminary data.</text>
</comment>
<organism evidence="2 3">
    <name type="scientific">Euphydryas editha</name>
    <name type="common">Edith's checkerspot</name>
    <dbReference type="NCBI Taxonomy" id="104508"/>
    <lineage>
        <taxon>Eukaryota</taxon>
        <taxon>Metazoa</taxon>
        <taxon>Ecdysozoa</taxon>
        <taxon>Arthropoda</taxon>
        <taxon>Hexapoda</taxon>
        <taxon>Insecta</taxon>
        <taxon>Pterygota</taxon>
        <taxon>Neoptera</taxon>
        <taxon>Endopterygota</taxon>
        <taxon>Lepidoptera</taxon>
        <taxon>Glossata</taxon>
        <taxon>Ditrysia</taxon>
        <taxon>Papilionoidea</taxon>
        <taxon>Nymphalidae</taxon>
        <taxon>Nymphalinae</taxon>
        <taxon>Euphydryas</taxon>
    </lineage>
</organism>
<reference evidence="2" key="1">
    <citation type="submission" date="2022-03" db="EMBL/GenBank/DDBJ databases">
        <authorList>
            <person name="Tunstrom K."/>
        </authorList>
    </citation>
    <scope>NUCLEOTIDE SEQUENCE</scope>
</reference>
<evidence type="ECO:0000313" key="2">
    <source>
        <dbReference type="EMBL" id="CAH2090790.1"/>
    </source>
</evidence>